<dbReference type="InterPro" id="IPR002123">
    <property type="entry name" value="Plipid/glycerol_acylTrfase"/>
</dbReference>
<dbReference type="PANTHER" id="PTHR10983">
    <property type="entry name" value="1-ACYLGLYCEROL-3-PHOSPHATE ACYLTRANSFERASE-RELATED"/>
    <property type="match status" value="1"/>
</dbReference>
<feature type="transmembrane region" description="Helical" evidence="2">
    <location>
        <begin position="25"/>
        <end position="48"/>
    </location>
</feature>
<accession>A0A0C3SFT0</accession>
<evidence type="ECO:0000256" key="1">
    <source>
        <dbReference type="SAM" id="MobiDB-lite"/>
    </source>
</evidence>
<keyword evidence="2" id="KW-0812">Transmembrane</keyword>
<dbReference type="STRING" id="745531.A0A0C3SFT0"/>
<dbReference type="SUPFAM" id="SSF69593">
    <property type="entry name" value="Glycerol-3-phosphate (1)-acyltransferase"/>
    <property type="match status" value="1"/>
</dbReference>
<keyword evidence="2" id="KW-1133">Transmembrane helix</keyword>
<reference evidence="4 5" key="1">
    <citation type="journal article" date="2014" name="PLoS Genet.">
        <title>Analysis of the Phlebiopsis gigantea genome, transcriptome and secretome provides insight into its pioneer colonization strategies of wood.</title>
        <authorList>
            <person name="Hori C."/>
            <person name="Ishida T."/>
            <person name="Igarashi K."/>
            <person name="Samejima M."/>
            <person name="Suzuki H."/>
            <person name="Master E."/>
            <person name="Ferreira P."/>
            <person name="Ruiz-Duenas F.J."/>
            <person name="Held B."/>
            <person name="Canessa P."/>
            <person name="Larrondo L.F."/>
            <person name="Schmoll M."/>
            <person name="Druzhinina I.S."/>
            <person name="Kubicek C.P."/>
            <person name="Gaskell J.A."/>
            <person name="Kersten P."/>
            <person name="St John F."/>
            <person name="Glasner J."/>
            <person name="Sabat G."/>
            <person name="Splinter BonDurant S."/>
            <person name="Syed K."/>
            <person name="Yadav J."/>
            <person name="Mgbeahuruike A.C."/>
            <person name="Kovalchuk A."/>
            <person name="Asiegbu F.O."/>
            <person name="Lackner G."/>
            <person name="Hoffmeister D."/>
            <person name="Rencoret J."/>
            <person name="Gutierrez A."/>
            <person name="Sun H."/>
            <person name="Lindquist E."/>
            <person name="Barry K."/>
            <person name="Riley R."/>
            <person name="Grigoriev I.V."/>
            <person name="Henrissat B."/>
            <person name="Kues U."/>
            <person name="Berka R.M."/>
            <person name="Martinez A.T."/>
            <person name="Covert S.F."/>
            <person name="Blanchette R.A."/>
            <person name="Cullen D."/>
        </authorList>
    </citation>
    <scope>NUCLEOTIDE SEQUENCE [LARGE SCALE GENOMIC DNA]</scope>
    <source>
        <strain evidence="4 5">11061_1 CR5-6</strain>
    </source>
</reference>
<dbReference type="Pfam" id="PF01553">
    <property type="entry name" value="Acyltransferase"/>
    <property type="match status" value="1"/>
</dbReference>
<dbReference type="PANTHER" id="PTHR10983:SF16">
    <property type="entry name" value="LYSOCARDIOLIPIN ACYLTRANSFERASE 1"/>
    <property type="match status" value="1"/>
</dbReference>
<evidence type="ECO:0000256" key="2">
    <source>
        <dbReference type="SAM" id="Phobius"/>
    </source>
</evidence>
<sequence>MATTNLHELQISQRPRKTWTQTLNAILYCILFNVGCLMVNGFQFTVLLPLKLLPFSQAQWLYDKGIRYSKGAFGTLLVLVTQLFAPTKMLISFEKEGLGSFTPEELEGIVVRDSSGRVVQLNLPQKAVLVANHQIYADWWYAWCLTYFWGTHRDVYIVLKKSLKWLPIVGWGMQFYNFIFLSRSWASDRIHLANSLSWLGQRAERQDTPLTFILYPEGTLVSKDTRPLSKKYADKMGISDNRHMLLPRSTGLHYSLRALAPRIPSLQLVDITVSYPGIPPFGYGQSYYTLRSIFMDRVPPPEIHIHIRKFDVATQVPIGDLSVSNPTANLSGKGKGSPKEAVEADIPQPEKDRFDEWLRKLWTTKDTDMDRVLETGSFVADHSSRIEIPIEIRRKWDVLDAFAFFVPALIGWMFSKAR</sequence>
<dbReference type="GO" id="GO:0016746">
    <property type="term" value="F:acyltransferase activity"/>
    <property type="evidence" value="ECO:0007669"/>
    <property type="project" value="InterPro"/>
</dbReference>
<gene>
    <name evidence="4" type="ORF">PHLGIDRAFT_21047</name>
</gene>
<proteinExistence type="predicted"/>
<dbReference type="EMBL" id="KN840439">
    <property type="protein sequence ID" value="KIP12620.1"/>
    <property type="molecule type" value="Genomic_DNA"/>
</dbReference>
<name>A0A0C3SFT0_PHLG1</name>
<dbReference type="GO" id="GO:0036149">
    <property type="term" value="P:phosphatidylinositol acyl-chain remodeling"/>
    <property type="evidence" value="ECO:0007669"/>
    <property type="project" value="TreeGrafter"/>
</dbReference>
<dbReference type="Proteomes" id="UP000053257">
    <property type="component" value="Unassembled WGS sequence"/>
</dbReference>
<dbReference type="OrthoDB" id="189226at2759"/>
<dbReference type="AlphaFoldDB" id="A0A0C3SFT0"/>
<dbReference type="HOGENOM" id="CLU_041844_3_1_1"/>
<keyword evidence="5" id="KW-1185">Reference proteome</keyword>
<dbReference type="CDD" id="cd07990">
    <property type="entry name" value="LPLAT_LCLAT1-like"/>
    <property type="match status" value="1"/>
</dbReference>
<feature type="domain" description="Phospholipid/glycerol acyltransferase" evidence="3">
    <location>
        <begin position="127"/>
        <end position="253"/>
    </location>
</feature>
<protein>
    <recommendedName>
        <fullName evidence="3">Phospholipid/glycerol acyltransferase domain-containing protein</fullName>
    </recommendedName>
</protein>
<feature type="region of interest" description="Disordered" evidence="1">
    <location>
        <begin position="324"/>
        <end position="343"/>
    </location>
</feature>
<dbReference type="SMART" id="SM00563">
    <property type="entry name" value="PlsC"/>
    <property type="match status" value="1"/>
</dbReference>
<evidence type="ECO:0000259" key="3">
    <source>
        <dbReference type="SMART" id="SM00563"/>
    </source>
</evidence>
<evidence type="ECO:0000313" key="5">
    <source>
        <dbReference type="Proteomes" id="UP000053257"/>
    </source>
</evidence>
<organism evidence="4 5">
    <name type="scientific">Phlebiopsis gigantea (strain 11061_1 CR5-6)</name>
    <name type="common">White-rot fungus</name>
    <name type="synonym">Peniophora gigantea</name>
    <dbReference type="NCBI Taxonomy" id="745531"/>
    <lineage>
        <taxon>Eukaryota</taxon>
        <taxon>Fungi</taxon>
        <taxon>Dikarya</taxon>
        <taxon>Basidiomycota</taxon>
        <taxon>Agaricomycotina</taxon>
        <taxon>Agaricomycetes</taxon>
        <taxon>Polyporales</taxon>
        <taxon>Phanerochaetaceae</taxon>
        <taxon>Phlebiopsis</taxon>
    </lineage>
</organism>
<dbReference type="GO" id="GO:0005783">
    <property type="term" value="C:endoplasmic reticulum"/>
    <property type="evidence" value="ECO:0007669"/>
    <property type="project" value="TreeGrafter"/>
</dbReference>
<evidence type="ECO:0000313" key="4">
    <source>
        <dbReference type="EMBL" id="KIP12620.1"/>
    </source>
</evidence>
<keyword evidence="2" id="KW-0472">Membrane</keyword>